<dbReference type="GO" id="GO:0006391">
    <property type="term" value="P:transcription initiation at mitochondrial promoter"/>
    <property type="evidence" value="ECO:0007669"/>
    <property type="project" value="TreeGrafter"/>
</dbReference>
<evidence type="ECO:0000313" key="10">
    <source>
        <dbReference type="RefSeq" id="XP_038865411.1"/>
    </source>
</evidence>
<dbReference type="PANTHER" id="PTHR11727">
    <property type="entry name" value="DIMETHYLADENOSINE TRANSFERASE"/>
    <property type="match status" value="1"/>
</dbReference>
<evidence type="ECO:0000256" key="7">
    <source>
        <dbReference type="RuleBase" id="RU362106"/>
    </source>
</evidence>
<dbReference type="FunFam" id="1.10.8.100:FF:000004">
    <property type="entry name" value="rRNA adenine N(6)-methyltransferase"/>
    <property type="match status" value="1"/>
</dbReference>
<dbReference type="PANTHER" id="PTHR11727:SF17">
    <property type="entry name" value="DIMETHYLADENOSINE TRANSFERASE 1, MITOCHONDRIAL"/>
    <property type="match status" value="1"/>
</dbReference>
<gene>
    <name evidence="10" type="primary">LOC120060293</name>
</gene>
<evidence type="ECO:0000256" key="6">
    <source>
        <dbReference type="PROSITE-ProRule" id="PRU01026"/>
    </source>
</evidence>
<dbReference type="RefSeq" id="XP_038865411.1">
    <property type="nucleotide sequence ID" value="XM_039009483.1"/>
</dbReference>
<feature type="compositionally biased region" description="Polar residues" evidence="8">
    <location>
        <begin position="136"/>
        <end position="145"/>
    </location>
</feature>
<evidence type="ECO:0000256" key="8">
    <source>
        <dbReference type="SAM" id="MobiDB-lite"/>
    </source>
</evidence>
<dbReference type="SUPFAM" id="SSF53335">
    <property type="entry name" value="S-adenosyl-L-methionine-dependent methyltransferases"/>
    <property type="match status" value="1"/>
</dbReference>
<evidence type="ECO:0000256" key="5">
    <source>
        <dbReference type="ARBA" id="ARBA00022884"/>
    </source>
</evidence>
<dbReference type="KEGG" id="snh:120060293"/>
<keyword evidence="5 6" id="KW-0694">RNA-binding</keyword>
<evidence type="ECO:0000256" key="3">
    <source>
        <dbReference type="ARBA" id="ARBA00022679"/>
    </source>
</evidence>
<dbReference type="GO" id="GO:0000179">
    <property type="term" value="F:rRNA (adenine-N6,N6-)-dimethyltransferase activity"/>
    <property type="evidence" value="ECO:0007669"/>
    <property type="project" value="UniProtKB-UniRule"/>
</dbReference>
<dbReference type="Gene3D" id="3.40.50.150">
    <property type="entry name" value="Vaccinia Virus protein VP39"/>
    <property type="match status" value="1"/>
</dbReference>
<evidence type="ECO:0000256" key="2">
    <source>
        <dbReference type="ARBA" id="ARBA00022603"/>
    </source>
</evidence>
<feature type="region of interest" description="Disordered" evidence="8">
    <location>
        <begin position="133"/>
        <end position="178"/>
    </location>
</feature>
<comment type="subcellular location">
    <subcellularLocation>
        <location evidence="1">Mitochondrion</location>
    </subcellularLocation>
</comment>
<evidence type="ECO:0000256" key="1">
    <source>
        <dbReference type="ARBA" id="ARBA00004173"/>
    </source>
</evidence>
<dbReference type="InterPro" id="IPR029063">
    <property type="entry name" value="SAM-dependent_MTases_sf"/>
</dbReference>
<dbReference type="GeneID" id="120060293"/>
<evidence type="ECO:0000313" key="9">
    <source>
        <dbReference type="Proteomes" id="UP000808372"/>
    </source>
</evidence>
<dbReference type="Gene3D" id="1.10.8.100">
    <property type="entry name" value="Ribosomal RNA adenine dimethylase-like, domain 2"/>
    <property type="match status" value="1"/>
</dbReference>
<keyword evidence="7" id="KW-0698">rRNA processing</keyword>
<accession>A0A8U1GYQ4</accession>
<dbReference type="EC" id="2.1.1.-" evidence="7"/>
<keyword evidence="4 6" id="KW-0949">S-adenosyl-L-methionine</keyword>
<comment type="similarity">
    <text evidence="6 7">Belongs to the class I-like SAM-binding methyltransferase superfamily. rRNA adenine N(6)-methyltransferase family.</text>
</comment>
<evidence type="ECO:0000256" key="4">
    <source>
        <dbReference type="ARBA" id="ARBA00022691"/>
    </source>
</evidence>
<sequence length="178" mass="20623">MAQYLCAVKSCFTIPGRAFIPKPEVDVGVVHFTPLAQPQIKQPFKLVEKVVRNVFQFRRKHCRKGIEMLFPETERLELAKVMMHEADVDPTLRPTELSIPDIRALADAYSRLCSENQGLLTYDFREELRLKHLNRRSGSSTQQPLTEREARRTERESRRTEGKECLMVSVRDETTDCS</sequence>
<dbReference type="InterPro" id="IPR023165">
    <property type="entry name" value="rRNA_Ade_diMease-like_C"/>
</dbReference>
<dbReference type="GO" id="GO:0003723">
    <property type="term" value="F:RNA binding"/>
    <property type="evidence" value="ECO:0007669"/>
    <property type="project" value="UniProtKB-UniRule"/>
</dbReference>
<dbReference type="InterPro" id="IPR001737">
    <property type="entry name" value="KsgA/Erm"/>
</dbReference>
<feature type="binding site" evidence="6">
    <location>
        <position position="1"/>
    </location>
    <ligand>
        <name>S-adenosyl-L-methionine</name>
        <dbReference type="ChEBI" id="CHEBI:59789"/>
    </ligand>
</feature>
<organism evidence="9 10">
    <name type="scientific">Salvelinus namaycush</name>
    <name type="common">Lake trout</name>
    <name type="synonym">Salmo namaycush</name>
    <dbReference type="NCBI Taxonomy" id="8040"/>
    <lineage>
        <taxon>Eukaryota</taxon>
        <taxon>Metazoa</taxon>
        <taxon>Chordata</taxon>
        <taxon>Craniata</taxon>
        <taxon>Vertebrata</taxon>
        <taxon>Euteleostomi</taxon>
        <taxon>Actinopterygii</taxon>
        <taxon>Neopterygii</taxon>
        <taxon>Teleostei</taxon>
        <taxon>Protacanthopterygii</taxon>
        <taxon>Salmoniformes</taxon>
        <taxon>Salmonidae</taxon>
        <taxon>Salmoninae</taxon>
        <taxon>Salvelinus</taxon>
    </lineage>
</organism>
<dbReference type="Pfam" id="PF00398">
    <property type="entry name" value="RrnaAD"/>
    <property type="match status" value="1"/>
</dbReference>
<protein>
    <recommendedName>
        <fullName evidence="7">rRNA adenine N(6)-methyltransferase</fullName>
        <ecNumber evidence="7">2.1.1.-</ecNumber>
    </recommendedName>
</protein>
<dbReference type="GO" id="GO:0034246">
    <property type="term" value="F:mitochondrial transcription factor activity"/>
    <property type="evidence" value="ECO:0007669"/>
    <property type="project" value="TreeGrafter"/>
</dbReference>
<keyword evidence="2 6" id="KW-0489">Methyltransferase</keyword>
<dbReference type="Proteomes" id="UP000808372">
    <property type="component" value="Chromosome 15"/>
</dbReference>
<keyword evidence="9" id="KW-1185">Reference proteome</keyword>
<dbReference type="AlphaFoldDB" id="A0A8U1GYQ4"/>
<comment type="caution">
    <text evidence="6">Lacks conserved residue(s) required for the propagation of feature annotation.</text>
</comment>
<reference evidence="10" key="1">
    <citation type="submission" date="2025-08" db="UniProtKB">
        <authorList>
            <consortium name="RefSeq"/>
        </authorList>
    </citation>
    <scope>IDENTIFICATION</scope>
    <source>
        <tissue evidence="10">White muscle</tissue>
    </source>
</reference>
<dbReference type="PROSITE" id="PS51689">
    <property type="entry name" value="SAM_RNA_A_N6_MT"/>
    <property type="match status" value="1"/>
</dbReference>
<keyword evidence="3 6" id="KW-0808">Transferase</keyword>
<dbReference type="GO" id="GO:0005759">
    <property type="term" value="C:mitochondrial matrix"/>
    <property type="evidence" value="ECO:0007669"/>
    <property type="project" value="TreeGrafter"/>
</dbReference>
<name>A0A8U1GYQ4_SALNM</name>
<feature type="compositionally biased region" description="Basic and acidic residues" evidence="8">
    <location>
        <begin position="146"/>
        <end position="178"/>
    </location>
</feature>
<proteinExistence type="inferred from homology"/>